<name>A0ABW7N672_9BACT</name>
<accession>A0ABW7N672</accession>
<feature type="transmembrane region" description="Helical" evidence="1">
    <location>
        <begin position="86"/>
        <end position="102"/>
    </location>
</feature>
<evidence type="ECO:0000313" key="2">
    <source>
        <dbReference type="EMBL" id="MFH6982194.1"/>
    </source>
</evidence>
<keyword evidence="1" id="KW-0472">Membrane</keyword>
<organism evidence="2 3">
    <name type="scientific">Marinoscillum luteum</name>
    <dbReference type="NCBI Taxonomy" id="861051"/>
    <lineage>
        <taxon>Bacteria</taxon>
        <taxon>Pseudomonadati</taxon>
        <taxon>Bacteroidota</taxon>
        <taxon>Cytophagia</taxon>
        <taxon>Cytophagales</taxon>
        <taxon>Reichenbachiellaceae</taxon>
        <taxon>Marinoscillum</taxon>
    </lineage>
</organism>
<sequence length="116" mass="13424">MQNRLKGVFQEKCPICGKGEVFETKGNVLLMKMPQMHETCAHCHHRYEIEPGYFMGAMYVSYGLNIAEMVAVLLVCLVIGVSLDYILYLAIFTVLLLWGFNFRMSRVIWMYLFNKG</sequence>
<dbReference type="Proteomes" id="UP001610063">
    <property type="component" value="Unassembled WGS sequence"/>
</dbReference>
<reference evidence="2 3" key="1">
    <citation type="journal article" date="2013" name="Int. J. Syst. Evol. Microbiol.">
        <title>Marinoscillum luteum sp. nov., isolated from marine sediment.</title>
        <authorList>
            <person name="Cha I.T."/>
            <person name="Park S.J."/>
            <person name="Kim S.J."/>
            <person name="Kim J.G."/>
            <person name="Jung M.Y."/>
            <person name="Shin K.S."/>
            <person name="Kwon K.K."/>
            <person name="Yang S.H."/>
            <person name="Seo Y.S."/>
            <person name="Rhee S.K."/>
        </authorList>
    </citation>
    <scope>NUCLEOTIDE SEQUENCE [LARGE SCALE GENOMIC DNA]</scope>
    <source>
        <strain evidence="2 3">KCTC 23939</strain>
    </source>
</reference>
<proteinExistence type="predicted"/>
<keyword evidence="3" id="KW-1185">Reference proteome</keyword>
<keyword evidence="1" id="KW-0812">Transmembrane</keyword>
<comment type="caution">
    <text evidence="2">The sequence shown here is derived from an EMBL/GenBank/DDBJ whole genome shotgun (WGS) entry which is preliminary data.</text>
</comment>
<dbReference type="RefSeq" id="WP_159580306.1">
    <property type="nucleotide sequence ID" value="NZ_JBIPKE010000010.1"/>
</dbReference>
<evidence type="ECO:0000256" key="1">
    <source>
        <dbReference type="SAM" id="Phobius"/>
    </source>
</evidence>
<gene>
    <name evidence="2" type="ORF">ACHKAR_02035</name>
</gene>
<keyword evidence="1" id="KW-1133">Transmembrane helix</keyword>
<dbReference type="EMBL" id="JBIPKE010000010">
    <property type="protein sequence ID" value="MFH6982194.1"/>
    <property type="molecule type" value="Genomic_DNA"/>
</dbReference>
<evidence type="ECO:0000313" key="3">
    <source>
        <dbReference type="Proteomes" id="UP001610063"/>
    </source>
</evidence>
<protein>
    <submittedName>
        <fullName evidence="2">DUF983 domain-containing protein</fullName>
    </submittedName>
</protein>
<feature type="transmembrane region" description="Helical" evidence="1">
    <location>
        <begin position="59"/>
        <end position="80"/>
    </location>
</feature>